<dbReference type="Gene3D" id="3.30.70.270">
    <property type="match status" value="1"/>
</dbReference>
<proteinExistence type="predicted"/>
<keyword evidence="2" id="KW-1185">Reference proteome</keyword>
<evidence type="ECO:0000313" key="2">
    <source>
        <dbReference type="Proteomes" id="UP001234989"/>
    </source>
</evidence>
<protein>
    <submittedName>
        <fullName evidence="1">Uncharacterized protein</fullName>
    </submittedName>
</protein>
<evidence type="ECO:0000313" key="1">
    <source>
        <dbReference type="EMBL" id="WMV50778.1"/>
    </source>
</evidence>
<organism evidence="1 2">
    <name type="scientific">Solanum verrucosum</name>
    <dbReference type="NCBI Taxonomy" id="315347"/>
    <lineage>
        <taxon>Eukaryota</taxon>
        <taxon>Viridiplantae</taxon>
        <taxon>Streptophyta</taxon>
        <taxon>Embryophyta</taxon>
        <taxon>Tracheophyta</taxon>
        <taxon>Spermatophyta</taxon>
        <taxon>Magnoliopsida</taxon>
        <taxon>eudicotyledons</taxon>
        <taxon>Gunneridae</taxon>
        <taxon>Pentapetalae</taxon>
        <taxon>asterids</taxon>
        <taxon>lamiids</taxon>
        <taxon>Solanales</taxon>
        <taxon>Solanaceae</taxon>
        <taxon>Solanoideae</taxon>
        <taxon>Solaneae</taxon>
        <taxon>Solanum</taxon>
    </lineage>
</organism>
<dbReference type="PANTHER" id="PTHR24559:SF444">
    <property type="entry name" value="REVERSE TRANSCRIPTASE DOMAIN-CONTAINING PROTEIN"/>
    <property type="match status" value="1"/>
</dbReference>
<dbReference type="EMBL" id="CP133621">
    <property type="protein sequence ID" value="WMV50778.1"/>
    <property type="molecule type" value="Genomic_DNA"/>
</dbReference>
<dbReference type="Proteomes" id="UP001234989">
    <property type="component" value="Chromosome 10"/>
</dbReference>
<dbReference type="Gene3D" id="3.10.10.10">
    <property type="entry name" value="HIV Type 1 Reverse Transcriptase, subunit A, domain 1"/>
    <property type="match status" value="1"/>
</dbReference>
<sequence>MARIPQGLRYNCALPSCSASDFPHFTYEEVPIKILDYQVRRLRNKEVSSIKILWRSQSVQEATWEAEVAMKAKYTHLFPFDSIPARGSTHGHNPRTIGGPTVRPASPWFAPATLLPEAAAITVKTDPRSDLRQFNKVTIKNKYHIPKIDDLFDQLQGASHFSKIDLRSGYHQLRVKDSDILKTALSRVIFMGVKCTTSNEKIMPLRRAYARNVNDMNANC</sequence>
<gene>
    <name evidence="1" type="ORF">MTR67_044163</name>
</gene>
<dbReference type="InterPro" id="IPR053134">
    <property type="entry name" value="RNA-dir_DNA_polymerase"/>
</dbReference>
<dbReference type="InterPro" id="IPR043502">
    <property type="entry name" value="DNA/RNA_pol_sf"/>
</dbReference>
<dbReference type="AlphaFoldDB" id="A0AAF0ZV13"/>
<dbReference type="SUPFAM" id="SSF56672">
    <property type="entry name" value="DNA/RNA polymerases"/>
    <property type="match status" value="1"/>
</dbReference>
<accession>A0AAF0ZV13</accession>
<dbReference type="InterPro" id="IPR043128">
    <property type="entry name" value="Rev_trsase/Diguanyl_cyclase"/>
</dbReference>
<name>A0AAF0ZV13_SOLVR</name>
<reference evidence="1" key="1">
    <citation type="submission" date="2023-08" db="EMBL/GenBank/DDBJ databases">
        <title>A de novo genome assembly of Solanum verrucosum Schlechtendal, a Mexican diploid species geographically isolated from the other diploid A-genome species in potato relatives.</title>
        <authorList>
            <person name="Hosaka K."/>
        </authorList>
    </citation>
    <scope>NUCLEOTIDE SEQUENCE</scope>
    <source>
        <tissue evidence="1">Young leaves</tissue>
    </source>
</reference>
<dbReference type="PANTHER" id="PTHR24559">
    <property type="entry name" value="TRANSPOSON TY3-I GAG-POL POLYPROTEIN"/>
    <property type="match status" value="1"/>
</dbReference>